<evidence type="ECO:0000256" key="3">
    <source>
        <dbReference type="ARBA" id="ARBA00023242"/>
    </source>
</evidence>
<feature type="compositionally biased region" description="Pro residues" evidence="4">
    <location>
        <begin position="840"/>
        <end position="849"/>
    </location>
</feature>
<protein>
    <submittedName>
        <fullName evidence="6">Radiation sensitive protein rad9</fullName>
        <ecNumber evidence="6">4.6.1.16</ecNumber>
    </submittedName>
</protein>
<feature type="region of interest" description="Disordered" evidence="4">
    <location>
        <begin position="1255"/>
        <end position="1280"/>
    </location>
</feature>
<keyword evidence="3" id="KW-0539">Nucleus</keyword>
<comment type="subcellular location">
    <subcellularLocation>
        <location evidence="1">Nucleus</location>
    </subcellularLocation>
</comment>
<feature type="compositionally biased region" description="Low complexity" evidence="4">
    <location>
        <begin position="712"/>
        <end position="727"/>
    </location>
</feature>
<feature type="region of interest" description="Disordered" evidence="4">
    <location>
        <begin position="159"/>
        <end position="213"/>
    </location>
</feature>
<dbReference type="Gene3D" id="3.40.50.10190">
    <property type="entry name" value="BRCT domain"/>
    <property type="match status" value="1"/>
</dbReference>
<keyword evidence="7" id="KW-1185">Reference proteome</keyword>
<dbReference type="CDD" id="cd17745">
    <property type="entry name" value="BRCT_p53bp1_rpt1"/>
    <property type="match status" value="1"/>
</dbReference>
<feature type="compositionally biased region" description="Basic and acidic residues" evidence="4">
    <location>
        <begin position="777"/>
        <end position="786"/>
    </location>
</feature>
<comment type="caution">
    <text evidence="6">The sequence shown here is derived from an EMBL/GenBank/DDBJ whole genome shotgun (WGS) entry which is preliminary data.</text>
</comment>
<feature type="compositionally biased region" description="Polar residues" evidence="4">
    <location>
        <begin position="167"/>
        <end position="189"/>
    </location>
</feature>
<feature type="compositionally biased region" description="Polar residues" evidence="4">
    <location>
        <begin position="470"/>
        <end position="486"/>
    </location>
</feature>
<feature type="compositionally biased region" description="Polar residues" evidence="4">
    <location>
        <begin position="936"/>
        <end position="948"/>
    </location>
</feature>
<dbReference type="InterPro" id="IPR047252">
    <property type="entry name" value="TP53BP1-like"/>
</dbReference>
<evidence type="ECO:0000256" key="2">
    <source>
        <dbReference type="ARBA" id="ARBA00022763"/>
    </source>
</evidence>
<feature type="compositionally biased region" description="Low complexity" evidence="4">
    <location>
        <begin position="850"/>
        <end position="865"/>
    </location>
</feature>
<keyword evidence="6" id="KW-0456">Lyase</keyword>
<dbReference type="PANTHER" id="PTHR15321">
    <property type="entry name" value="TUMOR SUPPRESSOR P53-BINDING PROTEIN 1"/>
    <property type="match status" value="1"/>
</dbReference>
<feature type="compositionally biased region" description="Polar residues" evidence="4">
    <location>
        <begin position="279"/>
        <end position="289"/>
    </location>
</feature>
<feature type="region of interest" description="Disordered" evidence="4">
    <location>
        <begin position="810"/>
        <end position="959"/>
    </location>
</feature>
<feature type="compositionally biased region" description="Polar residues" evidence="4">
    <location>
        <begin position="737"/>
        <end position="746"/>
    </location>
</feature>
<dbReference type="EC" id="4.6.1.16" evidence="6"/>
<dbReference type="Pfam" id="PF18115">
    <property type="entry name" value="Tudor_3"/>
    <property type="match status" value="1"/>
</dbReference>
<feature type="compositionally biased region" description="Polar residues" evidence="4">
    <location>
        <begin position="1"/>
        <end position="10"/>
    </location>
</feature>
<feature type="compositionally biased region" description="Basic and acidic residues" evidence="4">
    <location>
        <begin position="333"/>
        <end position="354"/>
    </location>
</feature>
<dbReference type="EMBL" id="JAPDRL010000064">
    <property type="protein sequence ID" value="KAJ9660603.1"/>
    <property type="molecule type" value="Genomic_DNA"/>
</dbReference>
<dbReference type="InterPro" id="IPR001357">
    <property type="entry name" value="BRCT_dom"/>
</dbReference>
<feature type="compositionally biased region" description="Acidic residues" evidence="4">
    <location>
        <begin position="629"/>
        <end position="643"/>
    </location>
</feature>
<evidence type="ECO:0000313" key="7">
    <source>
        <dbReference type="Proteomes" id="UP001172684"/>
    </source>
</evidence>
<feature type="compositionally biased region" description="Polar residues" evidence="4">
    <location>
        <begin position="686"/>
        <end position="697"/>
    </location>
</feature>
<dbReference type="PANTHER" id="PTHR15321:SF3">
    <property type="entry name" value="TP53-BINDING PROTEIN 1"/>
    <property type="match status" value="1"/>
</dbReference>
<dbReference type="InterPro" id="IPR036420">
    <property type="entry name" value="BRCT_dom_sf"/>
</dbReference>
<feature type="compositionally biased region" description="Low complexity" evidence="4">
    <location>
        <begin position="661"/>
        <end position="680"/>
    </location>
</feature>
<organism evidence="6 7">
    <name type="scientific">Coniosporium apollinis</name>
    <dbReference type="NCBI Taxonomy" id="61459"/>
    <lineage>
        <taxon>Eukaryota</taxon>
        <taxon>Fungi</taxon>
        <taxon>Dikarya</taxon>
        <taxon>Ascomycota</taxon>
        <taxon>Pezizomycotina</taxon>
        <taxon>Dothideomycetes</taxon>
        <taxon>Dothideomycetes incertae sedis</taxon>
        <taxon>Coniosporium</taxon>
    </lineage>
</organism>
<keyword evidence="2" id="KW-0227">DNA damage</keyword>
<dbReference type="PROSITE" id="PS50172">
    <property type="entry name" value="BRCT"/>
    <property type="match status" value="1"/>
</dbReference>
<proteinExistence type="predicted"/>
<dbReference type="Proteomes" id="UP001172684">
    <property type="component" value="Unassembled WGS sequence"/>
</dbReference>
<evidence type="ECO:0000259" key="5">
    <source>
        <dbReference type="PROSITE" id="PS50172"/>
    </source>
</evidence>
<feature type="region of interest" description="Disordered" evidence="4">
    <location>
        <begin position="1"/>
        <end position="81"/>
    </location>
</feature>
<feature type="compositionally biased region" description="Low complexity" evidence="4">
    <location>
        <begin position="1269"/>
        <end position="1280"/>
    </location>
</feature>
<dbReference type="SUPFAM" id="SSF52113">
    <property type="entry name" value="BRCT domain"/>
    <property type="match status" value="1"/>
</dbReference>
<dbReference type="InterPro" id="IPR041297">
    <property type="entry name" value="Crb2_Tudor"/>
</dbReference>
<evidence type="ECO:0000256" key="4">
    <source>
        <dbReference type="SAM" id="MobiDB-lite"/>
    </source>
</evidence>
<feature type="compositionally biased region" description="Polar residues" evidence="4">
    <location>
        <begin position="757"/>
        <end position="770"/>
    </location>
</feature>
<feature type="compositionally biased region" description="Low complexity" evidence="4">
    <location>
        <begin position="873"/>
        <end position="885"/>
    </location>
</feature>
<reference evidence="6" key="1">
    <citation type="submission" date="2022-10" db="EMBL/GenBank/DDBJ databases">
        <title>Culturing micro-colonial fungi from biological soil crusts in the Mojave desert and describing Neophaeococcomyces mojavensis, and introducing the new genera and species Taxawa tesnikishii.</title>
        <authorList>
            <person name="Kurbessoian T."/>
            <person name="Stajich J.E."/>
        </authorList>
    </citation>
    <scope>NUCLEOTIDE SEQUENCE</scope>
    <source>
        <strain evidence="6">TK_1</strain>
    </source>
</reference>
<sequence>MEHASPQSHTPRLPSTIDETPDLSAGSPLKLQTPSPRSLAAAPAQTAPNERDEHGTRRALANPLYNAPRLKPSRTAPTMPSVMVDEASSQLRLYRSFAGFDAGGDTQPMDSQIYKQYTSTRISRDEDDWEVSQPTGQDVTLHTGDAGYVNLVEEWEKNRAHEEVGESMSSDSIDELSPSTQDRVRSATSPKFRKPETPTRSSRKRNHHGEILSSVTRTPGSALTAFFGNANVNGAGAAAMSLSQAFNPTQAPSSPLPNAPTSDPVFQRPSPNFFAIARSSPSAVQSSPTKAMRSELSRSYTEPASMSSPMKQTRSDIPRFMTEPRGTYTTMKESQERREAQRRKEEEELLRLRSEEEDDDFGDEPTAAEQLVARQRAREALVAKTSVEFAKLSAPPRGKQDMRKKVLLSSGGAYVTPARSVRRRNEIIEISPDTPQEEGFSDGGSADELTTSPKTVGKAADVHNRDLQVPMTSSRQQRSLPDTQSPALRGSSEVRERLEEQDNHKSSPQHALVDGSPLEKEPQPDASGTAGTQTVAVADSQPEIIDAQDHGVLPPAVDSASTDANGRFLQSQLASLTDTARAEINAALLNAVDSSSLPRPPVSSDQLLRGAADERMPSSPPILPHIAEVEEDQDVEMSDDEVDLIGYQGKQEDKRPQKPTASARAAGEGSSGQTSASTATKLHVNDCSNSVAQTTIPETDPAEELDSPAPEASAHGSRTATATSSAAVGSEHILPHTLSTTGTTRFETARSHLIASPTKTHSTRASQSTPKPHGIRRFADIARDPTPEESMDVDLDINLITAEDKEFEAIMSGSSPVHHGRKRRKVYSARTLNQPTLARPVPPSEPPSSKPEAAPSPSETPQSPSNTQKREAQGAAAAVQARGAAILRTPAVPKPGRLSRPVRKTGNEQSPALKATAGAVARAKRVFGATTEIAETPQSKSSDASSAHTGLEAHLPRRIELPRLQTDTGVEHDTSQGRSNDAIVVPGSTGDVIVPNRVLALFKGGNMSFYPATCVGVSHANGLRFKVRFDDGTVVDLEPKGVRSLDLQIGDLVKVDLGKMRQKSYIIQGFRNRVTAPDSESFPLTDQHGHRTLLLAAKGRDSLANGNAPAADETVEVPVTNIYLTQSMWNRFQGRIYNHAPTIPTLSSRLQTPTTGPSVPGTPTSRSHRQTMTTLNQPTIRAASDASISTATTSGLFAGMAFAVSFTAKDTTKRDTTKHAAPSPRDATIALITSHGGLLLEPGFDVLFEIDGAAPTPVKPRSPLKTPGTTTSLTTTTSATSATADADATDAFRLTPEAATLGFVALIADTHSRRAKYMQALALGLPCLHHRWLLDCVSTNSILPWAPYLLPAGSSNFLAGAVRSRVLAPYPAAEARFREVVARRERLLGGRNVVLVMGKGRQEERRRAYLFLTYALGARRILKVRGLEGAREVLGQEEGEWDWVYVEGVEEARKVLGGGPGAAAVGGRKRKRKRGAEEAEMDGVKRKEVKIVGDEFVIQSLILGELSEE</sequence>
<evidence type="ECO:0000256" key="1">
    <source>
        <dbReference type="ARBA" id="ARBA00004123"/>
    </source>
</evidence>
<feature type="region of interest" description="Disordered" evidence="4">
    <location>
        <begin position="592"/>
        <end position="793"/>
    </location>
</feature>
<dbReference type="GO" id="GO:0000213">
    <property type="term" value="F:tRNA-intron lyase activity"/>
    <property type="evidence" value="ECO:0007669"/>
    <property type="project" value="UniProtKB-EC"/>
</dbReference>
<feature type="domain" description="BRCT" evidence="5">
    <location>
        <begin position="1306"/>
        <end position="1350"/>
    </location>
</feature>
<feature type="region of interest" description="Disordered" evidence="4">
    <location>
        <begin position="330"/>
        <end position="367"/>
    </location>
</feature>
<dbReference type="InterPro" id="IPR047249">
    <property type="entry name" value="BRCT_p53bp1-like_rpt1"/>
</dbReference>
<dbReference type="Gene3D" id="2.30.30.140">
    <property type="match status" value="1"/>
</dbReference>
<feature type="compositionally biased region" description="Basic residues" evidence="4">
    <location>
        <begin position="818"/>
        <end position="827"/>
    </location>
</feature>
<feature type="compositionally biased region" description="Basic and acidic residues" evidence="4">
    <location>
        <begin position="492"/>
        <end position="505"/>
    </location>
</feature>
<gene>
    <name evidence="6" type="primary">RAD9</name>
    <name evidence="6" type="ORF">H2201_006861</name>
</gene>
<accession>A0ABQ9NMD8</accession>
<feature type="region of interest" description="Disordered" evidence="4">
    <location>
        <begin position="279"/>
        <end position="314"/>
    </location>
</feature>
<feature type="region of interest" description="Disordered" evidence="4">
    <location>
        <begin position="425"/>
        <end position="562"/>
    </location>
</feature>
<name>A0ABQ9NMD8_9PEZI</name>
<evidence type="ECO:0000313" key="6">
    <source>
        <dbReference type="EMBL" id="KAJ9660603.1"/>
    </source>
</evidence>
<feature type="region of interest" description="Disordered" evidence="4">
    <location>
        <begin position="1145"/>
        <end position="1171"/>
    </location>
</feature>
<feature type="compositionally biased region" description="Low complexity" evidence="4">
    <location>
        <begin position="1152"/>
        <end position="1165"/>
    </location>
</feature>
<feature type="compositionally biased region" description="Polar residues" evidence="4">
    <location>
        <begin position="297"/>
        <end position="312"/>
    </location>
</feature>